<protein>
    <submittedName>
        <fullName evidence="2">Nuclear transport factor 2 family protein</fullName>
    </submittedName>
</protein>
<name>A0ABW6R5U1_9NOCA</name>
<dbReference type="SUPFAM" id="SSF54427">
    <property type="entry name" value="NTF2-like"/>
    <property type="match status" value="1"/>
</dbReference>
<dbReference type="EMBL" id="JBIAPI010000016">
    <property type="protein sequence ID" value="MFF3228881.1"/>
    <property type="molecule type" value="Genomic_DNA"/>
</dbReference>
<dbReference type="Gene3D" id="3.10.450.50">
    <property type="match status" value="1"/>
</dbReference>
<sequence length="173" mass="19805">MTNRFRNVQDANSLLARDHRAYLPAGGKLVNVSEEKRRTDRTVIEEAFRRQSAKDVDGFLELFTEDIDARVPWQVPGLTGSNTGRAELRKSLAVLALFDPFAIEIISIDPLLDSDRWLVTAKSDAMVLPTGRPYRQEYVHLLRLRDGKIAQWVTYQNPLNQIYAFDIELPAYD</sequence>
<dbReference type="InterPro" id="IPR037401">
    <property type="entry name" value="SnoaL-like"/>
</dbReference>
<gene>
    <name evidence="2" type="ORF">ACFYV7_39240</name>
</gene>
<evidence type="ECO:0000313" key="2">
    <source>
        <dbReference type="EMBL" id="MFF3228881.1"/>
    </source>
</evidence>
<dbReference type="RefSeq" id="WP_387726034.1">
    <property type="nucleotide sequence ID" value="NZ_JBIAPI010000016.1"/>
</dbReference>
<evidence type="ECO:0000313" key="3">
    <source>
        <dbReference type="Proteomes" id="UP001601948"/>
    </source>
</evidence>
<organism evidence="2 3">
    <name type="scientific">Nocardia suismassiliense</name>
    <dbReference type="NCBI Taxonomy" id="2077092"/>
    <lineage>
        <taxon>Bacteria</taxon>
        <taxon>Bacillati</taxon>
        <taxon>Actinomycetota</taxon>
        <taxon>Actinomycetes</taxon>
        <taxon>Mycobacteriales</taxon>
        <taxon>Nocardiaceae</taxon>
        <taxon>Nocardia</taxon>
    </lineage>
</organism>
<feature type="domain" description="SnoaL-like" evidence="1">
    <location>
        <begin position="45"/>
        <end position="152"/>
    </location>
</feature>
<reference evidence="2 3" key="1">
    <citation type="submission" date="2024-10" db="EMBL/GenBank/DDBJ databases">
        <title>The Natural Products Discovery Center: Release of the First 8490 Sequenced Strains for Exploring Actinobacteria Biosynthetic Diversity.</title>
        <authorList>
            <person name="Kalkreuter E."/>
            <person name="Kautsar S.A."/>
            <person name="Yang D."/>
            <person name="Bader C.D."/>
            <person name="Teijaro C.N."/>
            <person name="Fluegel L."/>
            <person name="Davis C.M."/>
            <person name="Simpson J.R."/>
            <person name="Lauterbach L."/>
            <person name="Steele A.D."/>
            <person name="Gui C."/>
            <person name="Meng S."/>
            <person name="Li G."/>
            <person name="Viehrig K."/>
            <person name="Ye F."/>
            <person name="Su P."/>
            <person name="Kiefer A.F."/>
            <person name="Nichols A."/>
            <person name="Cepeda A.J."/>
            <person name="Yan W."/>
            <person name="Fan B."/>
            <person name="Jiang Y."/>
            <person name="Adhikari A."/>
            <person name="Zheng C.-J."/>
            <person name="Schuster L."/>
            <person name="Cowan T.M."/>
            <person name="Smanski M.J."/>
            <person name="Chevrette M.G."/>
            <person name="De Carvalho L.P.S."/>
            <person name="Shen B."/>
        </authorList>
    </citation>
    <scope>NUCLEOTIDE SEQUENCE [LARGE SCALE GENOMIC DNA]</scope>
    <source>
        <strain evidence="2 3">NPDC003040</strain>
    </source>
</reference>
<dbReference type="Proteomes" id="UP001601948">
    <property type="component" value="Unassembled WGS sequence"/>
</dbReference>
<keyword evidence="3" id="KW-1185">Reference proteome</keyword>
<comment type="caution">
    <text evidence="2">The sequence shown here is derived from an EMBL/GenBank/DDBJ whole genome shotgun (WGS) entry which is preliminary data.</text>
</comment>
<evidence type="ECO:0000259" key="1">
    <source>
        <dbReference type="Pfam" id="PF12680"/>
    </source>
</evidence>
<accession>A0ABW6R5U1</accession>
<proteinExistence type="predicted"/>
<dbReference type="Pfam" id="PF12680">
    <property type="entry name" value="SnoaL_2"/>
    <property type="match status" value="1"/>
</dbReference>
<dbReference type="InterPro" id="IPR032710">
    <property type="entry name" value="NTF2-like_dom_sf"/>
</dbReference>